<dbReference type="InterPro" id="IPR015797">
    <property type="entry name" value="NUDIX_hydrolase-like_dom_sf"/>
</dbReference>
<evidence type="ECO:0000313" key="10">
    <source>
        <dbReference type="EMBL" id="MBB5271092.1"/>
    </source>
</evidence>
<dbReference type="AlphaFoldDB" id="A0A7W8M7Z1"/>
<dbReference type="InterPro" id="IPR000086">
    <property type="entry name" value="NUDIX_hydrolase_dom"/>
</dbReference>
<dbReference type="PANTHER" id="PTHR11839:SF18">
    <property type="entry name" value="NUDIX HYDROLASE DOMAIN-CONTAINING PROTEIN"/>
    <property type="match status" value="1"/>
</dbReference>
<dbReference type="GO" id="GO:0006753">
    <property type="term" value="P:nucleoside phosphate metabolic process"/>
    <property type="evidence" value="ECO:0007669"/>
    <property type="project" value="TreeGrafter"/>
</dbReference>
<comment type="caution">
    <text evidence="10">The sequence shown here is derived from an EMBL/GenBank/DDBJ whole genome shotgun (WGS) entry which is preliminary data.</text>
</comment>
<dbReference type="EMBL" id="JACHGB010000002">
    <property type="protein sequence ID" value="MBB5271092.1"/>
    <property type="molecule type" value="Genomic_DNA"/>
</dbReference>
<evidence type="ECO:0000256" key="8">
    <source>
        <dbReference type="RuleBase" id="RU003476"/>
    </source>
</evidence>
<dbReference type="Pfam" id="PF00293">
    <property type="entry name" value="NUDIX"/>
    <property type="match status" value="1"/>
</dbReference>
<evidence type="ECO:0000256" key="1">
    <source>
        <dbReference type="ARBA" id="ARBA00000847"/>
    </source>
</evidence>
<reference evidence="10 11" key="1">
    <citation type="submission" date="2020-08" db="EMBL/GenBank/DDBJ databases">
        <title>Genomic Encyclopedia of Type Strains, Phase IV (KMG-IV): sequencing the most valuable type-strain genomes for metagenomic binning, comparative biology and taxonomic classification.</title>
        <authorList>
            <person name="Goeker M."/>
        </authorList>
    </citation>
    <scope>NUCLEOTIDE SEQUENCE [LARGE SCALE GENOMIC DNA]</scope>
    <source>
        <strain evidence="10 11">DSM 29781</strain>
    </source>
</reference>
<feature type="domain" description="Nudix hydrolase" evidence="9">
    <location>
        <begin position="43"/>
        <end position="175"/>
    </location>
</feature>
<keyword evidence="5 8" id="KW-0378">Hydrolase</keyword>
<dbReference type="PANTHER" id="PTHR11839">
    <property type="entry name" value="UDP/ADP-SUGAR PYROPHOSPHATASE"/>
    <property type="match status" value="1"/>
</dbReference>
<dbReference type="PROSITE" id="PS51462">
    <property type="entry name" value="NUDIX"/>
    <property type="match status" value="1"/>
</dbReference>
<keyword evidence="11" id="KW-1185">Reference proteome</keyword>
<dbReference type="PROSITE" id="PS00893">
    <property type="entry name" value="NUDIX_BOX"/>
    <property type="match status" value="1"/>
</dbReference>
<dbReference type="InterPro" id="IPR020084">
    <property type="entry name" value="NUDIX_hydrolase_CS"/>
</dbReference>
<evidence type="ECO:0000256" key="3">
    <source>
        <dbReference type="ARBA" id="ARBA00007275"/>
    </source>
</evidence>
<dbReference type="PRINTS" id="PR00502">
    <property type="entry name" value="NUDIXFAMILY"/>
</dbReference>
<proteinExistence type="inferred from homology"/>
<dbReference type="GO" id="GO:0005829">
    <property type="term" value="C:cytosol"/>
    <property type="evidence" value="ECO:0007669"/>
    <property type="project" value="TreeGrafter"/>
</dbReference>
<evidence type="ECO:0000256" key="5">
    <source>
        <dbReference type="ARBA" id="ARBA00022801"/>
    </source>
</evidence>
<evidence type="ECO:0000256" key="7">
    <source>
        <dbReference type="ARBA" id="ARBA00032272"/>
    </source>
</evidence>
<organism evidence="10 11">
    <name type="scientific">Quisquiliibacterium transsilvanicum</name>
    <dbReference type="NCBI Taxonomy" id="1549638"/>
    <lineage>
        <taxon>Bacteria</taxon>
        <taxon>Pseudomonadati</taxon>
        <taxon>Pseudomonadota</taxon>
        <taxon>Betaproteobacteria</taxon>
        <taxon>Burkholderiales</taxon>
        <taxon>Burkholderiaceae</taxon>
        <taxon>Quisquiliibacterium</taxon>
    </lineage>
</organism>
<dbReference type="InterPro" id="IPR020476">
    <property type="entry name" value="Nudix_hydrolase"/>
</dbReference>
<name>A0A7W8M7Z1_9BURK</name>
<dbReference type="RefSeq" id="WP_183965050.1">
    <property type="nucleotide sequence ID" value="NZ_BAABEW010000017.1"/>
</dbReference>
<protein>
    <recommendedName>
        <fullName evidence="4">GDP-mannose pyrophosphatase</fullName>
    </recommendedName>
    <alternativeName>
        <fullName evidence="6">GDP-mannose hydrolase</fullName>
    </alternativeName>
    <alternativeName>
        <fullName evidence="7">GDPMK</fullName>
    </alternativeName>
</protein>
<comment type="cofactor">
    <cofactor evidence="2">
        <name>Mg(2+)</name>
        <dbReference type="ChEBI" id="CHEBI:18420"/>
    </cofactor>
</comment>
<sequence length="190" mass="21829">MSKRLREIELSSELVYEGVFLKLRRDQARMPDGAQRTREYIMHPGAAAMVPLFDDGRVLVERQFRYPLREVFLEFPAGKLDPGETPLQTAQRELVEETGYRAAQWALVTRIHPAIGFADEALDIFLCRGLTHVGRALDQDEFLDLEVVTLGWLVDELRAGRVSDVKTQIAVFWLEKFVSGQWPWPEFQPA</sequence>
<evidence type="ECO:0000256" key="6">
    <source>
        <dbReference type="ARBA" id="ARBA00032162"/>
    </source>
</evidence>
<dbReference type="GO" id="GO:0019693">
    <property type="term" value="P:ribose phosphate metabolic process"/>
    <property type="evidence" value="ECO:0007669"/>
    <property type="project" value="TreeGrafter"/>
</dbReference>
<dbReference type="Gene3D" id="3.90.79.10">
    <property type="entry name" value="Nucleoside Triphosphate Pyrophosphohydrolase"/>
    <property type="match status" value="1"/>
</dbReference>
<accession>A0A7W8M7Z1</accession>
<evidence type="ECO:0000256" key="2">
    <source>
        <dbReference type="ARBA" id="ARBA00001946"/>
    </source>
</evidence>
<comment type="similarity">
    <text evidence="3">Belongs to the Nudix hydrolase family. NudK subfamily.</text>
</comment>
<evidence type="ECO:0000259" key="9">
    <source>
        <dbReference type="PROSITE" id="PS51462"/>
    </source>
</evidence>
<comment type="catalytic activity">
    <reaction evidence="1">
        <text>GDP-alpha-D-mannose + H2O = alpha-D-mannose 1-phosphate + GMP + 2 H(+)</text>
        <dbReference type="Rhea" id="RHEA:27978"/>
        <dbReference type="ChEBI" id="CHEBI:15377"/>
        <dbReference type="ChEBI" id="CHEBI:15378"/>
        <dbReference type="ChEBI" id="CHEBI:57527"/>
        <dbReference type="ChEBI" id="CHEBI:58115"/>
        <dbReference type="ChEBI" id="CHEBI:58409"/>
    </reaction>
</comment>
<gene>
    <name evidence="10" type="ORF">HNQ70_001096</name>
</gene>
<evidence type="ECO:0000313" key="11">
    <source>
        <dbReference type="Proteomes" id="UP000532440"/>
    </source>
</evidence>
<dbReference type="SUPFAM" id="SSF55811">
    <property type="entry name" value="Nudix"/>
    <property type="match status" value="1"/>
</dbReference>
<evidence type="ECO:0000256" key="4">
    <source>
        <dbReference type="ARBA" id="ARBA00016377"/>
    </source>
</evidence>
<dbReference type="GO" id="GO:0016462">
    <property type="term" value="F:pyrophosphatase activity"/>
    <property type="evidence" value="ECO:0007669"/>
    <property type="project" value="UniProtKB-ARBA"/>
</dbReference>
<dbReference type="Proteomes" id="UP000532440">
    <property type="component" value="Unassembled WGS sequence"/>
</dbReference>